<dbReference type="InterPro" id="IPR034466">
    <property type="entry name" value="Methyltransferase_Class_B"/>
</dbReference>
<dbReference type="PANTHER" id="PTHR43409">
    <property type="entry name" value="ANAEROBIC MAGNESIUM-PROTOPORPHYRIN IX MONOMETHYL ESTER CYCLASE-RELATED"/>
    <property type="match status" value="1"/>
</dbReference>
<dbReference type="GO" id="GO:0003824">
    <property type="term" value="F:catalytic activity"/>
    <property type="evidence" value="ECO:0007669"/>
    <property type="project" value="InterPro"/>
</dbReference>
<dbReference type="Pfam" id="PF02310">
    <property type="entry name" value="B12-binding"/>
    <property type="match status" value="1"/>
</dbReference>
<dbReference type="InterPro" id="IPR007197">
    <property type="entry name" value="rSAM"/>
</dbReference>
<evidence type="ECO:0000256" key="7">
    <source>
        <dbReference type="ARBA" id="ARBA00023014"/>
    </source>
</evidence>
<dbReference type="CDD" id="cd01335">
    <property type="entry name" value="Radical_SAM"/>
    <property type="match status" value="1"/>
</dbReference>
<dbReference type="Pfam" id="PF04055">
    <property type="entry name" value="Radical_SAM"/>
    <property type="match status" value="1"/>
</dbReference>
<dbReference type="GO" id="GO:0031419">
    <property type="term" value="F:cobalamin binding"/>
    <property type="evidence" value="ECO:0007669"/>
    <property type="project" value="InterPro"/>
</dbReference>
<dbReference type="Gene3D" id="3.40.50.280">
    <property type="entry name" value="Cobalamin-binding domain"/>
    <property type="match status" value="1"/>
</dbReference>
<dbReference type="SFLD" id="SFLDS00029">
    <property type="entry name" value="Radical_SAM"/>
    <property type="match status" value="1"/>
</dbReference>
<evidence type="ECO:0000256" key="3">
    <source>
        <dbReference type="ARBA" id="ARBA00022679"/>
    </source>
</evidence>
<dbReference type="CDD" id="cd02068">
    <property type="entry name" value="radical_SAM_B12_BD"/>
    <property type="match status" value="1"/>
</dbReference>
<dbReference type="Gene3D" id="3.80.30.20">
    <property type="entry name" value="tm_1862 like domain"/>
    <property type="match status" value="1"/>
</dbReference>
<reference evidence="10" key="1">
    <citation type="journal article" date="2015" name="Proc. Natl. Acad. Sci. U.S.A.">
        <title>Networks of energetic and metabolic interactions define dynamics in microbial communities.</title>
        <authorList>
            <person name="Embree M."/>
            <person name="Liu J.K."/>
            <person name="Al-Bassam M.M."/>
            <person name="Zengler K."/>
        </authorList>
    </citation>
    <scope>NUCLEOTIDE SEQUENCE</scope>
</reference>
<evidence type="ECO:0000256" key="2">
    <source>
        <dbReference type="ARBA" id="ARBA00022603"/>
    </source>
</evidence>
<gene>
    <name evidence="10" type="ORF">ASZ90_006482</name>
</gene>
<dbReference type="PANTHER" id="PTHR43409:SF7">
    <property type="entry name" value="BLL1977 PROTEIN"/>
    <property type="match status" value="1"/>
</dbReference>
<feature type="domain" description="Radical SAM core" evidence="9">
    <location>
        <begin position="167"/>
        <end position="389"/>
    </location>
</feature>
<dbReference type="SMART" id="SM00729">
    <property type="entry name" value="Elp3"/>
    <property type="match status" value="1"/>
</dbReference>
<dbReference type="AlphaFoldDB" id="A0A0W8FS69"/>
<dbReference type="SFLD" id="SFLDG01082">
    <property type="entry name" value="B12-binding_domain_containing"/>
    <property type="match status" value="1"/>
</dbReference>
<comment type="cofactor">
    <cofactor evidence="1">
        <name>[4Fe-4S] cluster</name>
        <dbReference type="ChEBI" id="CHEBI:49883"/>
    </cofactor>
</comment>
<feature type="domain" description="B12-binding" evidence="8">
    <location>
        <begin position="1"/>
        <end position="116"/>
    </location>
</feature>
<dbReference type="InterPro" id="IPR006158">
    <property type="entry name" value="Cobalamin-bd"/>
</dbReference>
<dbReference type="SUPFAM" id="SSF102114">
    <property type="entry name" value="Radical SAM enzymes"/>
    <property type="match status" value="1"/>
</dbReference>
<dbReference type="SFLD" id="SFLDG01123">
    <property type="entry name" value="methyltransferase_(Class_B)"/>
    <property type="match status" value="1"/>
</dbReference>
<organism evidence="10">
    <name type="scientific">hydrocarbon metagenome</name>
    <dbReference type="NCBI Taxonomy" id="938273"/>
    <lineage>
        <taxon>unclassified sequences</taxon>
        <taxon>metagenomes</taxon>
        <taxon>ecological metagenomes</taxon>
    </lineage>
</organism>
<keyword evidence="3" id="KW-0808">Transferase</keyword>
<evidence type="ECO:0000256" key="5">
    <source>
        <dbReference type="ARBA" id="ARBA00022723"/>
    </source>
</evidence>
<keyword evidence="2" id="KW-0489">Methyltransferase</keyword>
<comment type="caution">
    <text evidence="10">The sequence shown here is derived from an EMBL/GenBank/DDBJ whole genome shotgun (WGS) entry which is preliminary data.</text>
</comment>
<dbReference type="InterPro" id="IPR023404">
    <property type="entry name" value="rSAM_horseshoe"/>
</dbReference>
<evidence type="ECO:0000259" key="8">
    <source>
        <dbReference type="PROSITE" id="PS51332"/>
    </source>
</evidence>
<evidence type="ECO:0000259" key="9">
    <source>
        <dbReference type="PROSITE" id="PS51918"/>
    </source>
</evidence>
<protein>
    <submittedName>
        <fullName evidence="10">Radical sam domain protein</fullName>
    </submittedName>
</protein>
<keyword evidence="4" id="KW-0949">S-adenosyl-L-methionine</keyword>
<evidence type="ECO:0000256" key="4">
    <source>
        <dbReference type="ARBA" id="ARBA00022691"/>
    </source>
</evidence>
<dbReference type="PROSITE" id="PS51332">
    <property type="entry name" value="B12_BINDING"/>
    <property type="match status" value="1"/>
</dbReference>
<dbReference type="EMBL" id="LNQE01000890">
    <property type="protein sequence ID" value="KUG23676.1"/>
    <property type="molecule type" value="Genomic_DNA"/>
</dbReference>
<keyword evidence="6" id="KW-0408">Iron</keyword>
<dbReference type="InterPro" id="IPR006638">
    <property type="entry name" value="Elp3/MiaA/NifB-like_rSAM"/>
</dbReference>
<evidence type="ECO:0000256" key="1">
    <source>
        <dbReference type="ARBA" id="ARBA00001966"/>
    </source>
</evidence>
<evidence type="ECO:0000256" key="6">
    <source>
        <dbReference type="ARBA" id="ARBA00023004"/>
    </source>
</evidence>
<dbReference type="SUPFAM" id="SSF52242">
    <property type="entry name" value="Cobalamin (vitamin B12)-binding domain"/>
    <property type="match status" value="1"/>
</dbReference>
<dbReference type="InterPro" id="IPR051198">
    <property type="entry name" value="BchE-like"/>
</dbReference>
<sequence>MYIAAYIRQKFNVEIRIINQKVNNTPDDEIVRQAKEFGSDVVGLSMLTTNAYSLPYITKNLKVILPDALIVIGGPHVSAFEERSLEGNFADVAVPYEGELTFEALINAHFGGGDISEVPGIFRRTKDGIVTNPGVTPFVKDIDTLPFPAYDLIDLKAYWKVNAMTALTHKKYASFFSSRGCPFKCIYCHRIFGDTFRVHSAQRIFEEMKYYEKKYGVDSFEIIDDIFNHDKKRLFEICELIGKLESKIGLSFPNGLRIDELNDNAIDALADAGMYYCSCPLESGSPRIQKLIGKNLNIRRYLENVEYTASKKIFTYGFVMMGFPTETEDDLKQTLDVACQSKLHAASFYTLTPFPNTKVYDIALENNPEKLKRINYNDNEYSHMKHNFSDVPDEMIFYYQRKANMDFHMNPFRIVRILRDFPQRRRIPTYIPEFFKRASKGIFN</sequence>
<keyword evidence="5" id="KW-0479">Metal-binding</keyword>
<evidence type="ECO:0000313" key="10">
    <source>
        <dbReference type="EMBL" id="KUG23676.1"/>
    </source>
</evidence>
<dbReference type="InterPro" id="IPR058240">
    <property type="entry name" value="rSAM_sf"/>
</dbReference>
<proteinExistence type="predicted"/>
<accession>A0A0W8FS69</accession>
<dbReference type="GO" id="GO:0046872">
    <property type="term" value="F:metal ion binding"/>
    <property type="evidence" value="ECO:0007669"/>
    <property type="project" value="UniProtKB-KW"/>
</dbReference>
<keyword evidence="7" id="KW-0411">Iron-sulfur</keyword>
<dbReference type="PROSITE" id="PS51918">
    <property type="entry name" value="RADICAL_SAM"/>
    <property type="match status" value="1"/>
</dbReference>
<dbReference type="InterPro" id="IPR036724">
    <property type="entry name" value="Cobalamin-bd_sf"/>
</dbReference>
<name>A0A0W8FS69_9ZZZZ</name>
<dbReference type="GO" id="GO:0051539">
    <property type="term" value="F:4 iron, 4 sulfur cluster binding"/>
    <property type="evidence" value="ECO:0007669"/>
    <property type="project" value="UniProtKB-KW"/>
</dbReference>